<dbReference type="CDD" id="cd00371">
    <property type="entry name" value="HMA"/>
    <property type="match status" value="1"/>
</dbReference>
<sequence>MAMNYGVMDEDNASSDTNSITLDLRVYMHCDACERSVRRTIKSIDGVEKVEVDREENKVTVTATGDFEAENLVKKIKKKTGKKAEILEPEEDQHDEQDLDHPHWMHPNAQAHEFQRLGMGHYVYVPCNYAPCPCYYDRDRVGGAEVSHQFWRHSDYAPCYASSSYYDPVHPYNGGRGADVQANEFQKPHRDWDLHCFDDENTEACRLQFQKDGNSSVPQRWKCATLHRCPIILLVTNTDV</sequence>
<dbReference type="PANTHER" id="PTHR22814:SF311">
    <property type="entry name" value="OS04G0502000 PROTEIN"/>
    <property type="match status" value="1"/>
</dbReference>
<dbReference type="Gramene" id="LPERR04G14290.1">
    <property type="protein sequence ID" value="LPERR04G14290.1"/>
    <property type="gene ID" value="LPERR04G14290"/>
</dbReference>
<dbReference type="SUPFAM" id="SSF55008">
    <property type="entry name" value="HMA, heavy metal-associated domain"/>
    <property type="match status" value="1"/>
</dbReference>
<evidence type="ECO:0000313" key="4">
    <source>
        <dbReference type="Proteomes" id="UP000032180"/>
    </source>
</evidence>
<dbReference type="STRING" id="77586.A0A0D9W6T8"/>
<organism evidence="3 4">
    <name type="scientific">Leersia perrieri</name>
    <dbReference type="NCBI Taxonomy" id="77586"/>
    <lineage>
        <taxon>Eukaryota</taxon>
        <taxon>Viridiplantae</taxon>
        <taxon>Streptophyta</taxon>
        <taxon>Embryophyta</taxon>
        <taxon>Tracheophyta</taxon>
        <taxon>Spermatophyta</taxon>
        <taxon>Magnoliopsida</taxon>
        <taxon>Liliopsida</taxon>
        <taxon>Poales</taxon>
        <taxon>Poaceae</taxon>
        <taxon>BOP clade</taxon>
        <taxon>Oryzoideae</taxon>
        <taxon>Oryzeae</taxon>
        <taxon>Oryzinae</taxon>
        <taxon>Leersia</taxon>
    </lineage>
</organism>
<keyword evidence="1" id="KW-0479">Metal-binding</keyword>
<reference evidence="4" key="2">
    <citation type="submission" date="2013-12" db="EMBL/GenBank/DDBJ databases">
        <authorList>
            <person name="Yu Y."/>
            <person name="Lee S."/>
            <person name="de Baynast K."/>
            <person name="Wissotski M."/>
            <person name="Liu L."/>
            <person name="Talag J."/>
            <person name="Goicoechea J."/>
            <person name="Angelova A."/>
            <person name="Jetty R."/>
            <person name="Kudrna D."/>
            <person name="Golser W."/>
            <person name="Rivera L."/>
            <person name="Zhang J."/>
            <person name="Wing R."/>
        </authorList>
    </citation>
    <scope>NUCLEOTIDE SEQUENCE</scope>
</reference>
<name>A0A0D9W6T8_9ORYZ</name>
<dbReference type="EnsemblPlants" id="LPERR04G14290.1">
    <property type="protein sequence ID" value="LPERR04G14290.1"/>
    <property type="gene ID" value="LPERR04G14290"/>
</dbReference>
<keyword evidence="4" id="KW-1185">Reference proteome</keyword>
<reference evidence="3 4" key="1">
    <citation type="submission" date="2012-08" db="EMBL/GenBank/DDBJ databases">
        <title>Oryza genome evolution.</title>
        <authorList>
            <person name="Wing R.A."/>
        </authorList>
    </citation>
    <scope>NUCLEOTIDE SEQUENCE</scope>
</reference>
<dbReference type="Pfam" id="PF00403">
    <property type="entry name" value="HMA"/>
    <property type="match status" value="1"/>
</dbReference>
<reference evidence="3" key="3">
    <citation type="submission" date="2015-04" db="UniProtKB">
        <authorList>
            <consortium name="EnsemblPlants"/>
        </authorList>
    </citation>
    <scope>IDENTIFICATION</scope>
</reference>
<dbReference type="eggNOG" id="KOG1603">
    <property type="taxonomic scope" value="Eukaryota"/>
</dbReference>
<dbReference type="Gene3D" id="3.30.70.100">
    <property type="match status" value="1"/>
</dbReference>
<accession>A0A0D9W6T8</accession>
<evidence type="ECO:0000313" key="3">
    <source>
        <dbReference type="EnsemblPlants" id="LPERR04G14290.1"/>
    </source>
</evidence>
<dbReference type="AlphaFoldDB" id="A0A0D9W6T8"/>
<dbReference type="InterPro" id="IPR036163">
    <property type="entry name" value="HMA_dom_sf"/>
</dbReference>
<evidence type="ECO:0000256" key="1">
    <source>
        <dbReference type="ARBA" id="ARBA00022723"/>
    </source>
</evidence>
<feature type="domain" description="HMA" evidence="2">
    <location>
        <begin position="19"/>
        <end position="85"/>
    </location>
</feature>
<protein>
    <recommendedName>
        <fullName evidence="2">HMA domain-containing protein</fullName>
    </recommendedName>
</protein>
<dbReference type="InterPro" id="IPR006121">
    <property type="entry name" value="HMA_dom"/>
</dbReference>
<proteinExistence type="predicted"/>
<dbReference type="GO" id="GO:0046872">
    <property type="term" value="F:metal ion binding"/>
    <property type="evidence" value="ECO:0007669"/>
    <property type="project" value="UniProtKB-KW"/>
</dbReference>
<evidence type="ECO:0000259" key="2">
    <source>
        <dbReference type="PROSITE" id="PS50846"/>
    </source>
</evidence>
<dbReference type="PANTHER" id="PTHR22814">
    <property type="entry name" value="COPPER TRANSPORT PROTEIN ATOX1-RELATED"/>
    <property type="match status" value="1"/>
</dbReference>
<dbReference type="Proteomes" id="UP000032180">
    <property type="component" value="Chromosome 4"/>
</dbReference>
<dbReference type="PROSITE" id="PS50846">
    <property type="entry name" value="HMA_2"/>
    <property type="match status" value="1"/>
</dbReference>